<keyword evidence="3" id="KW-1185">Reference proteome</keyword>
<proteinExistence type="predicted"/>
<organism evidence="2 3">
    <name type="scientific">Punica granatum</name>
    <name type="common">Pomegranate</name>
    <dbReference type="NCBI Taxonomy" id="22663"/>
    <lineage>
        <taxon>Eukaryota</taxon>
        <taxon>Viridiplantae</taxon>
        <taxon>Streptophyta</taxon>
        <taxon>Embryophyta</taxon>
        <taxon>Tracheophyta</taxon>
        <taxon>Spermatophyta</taxon>
        <taxon>Magnoliopsida</taxon>
        <taxon>eudicotyledons</taxon>
        <taxon>Gunneridae</taxon>
        <taxon>Pentapetalae</taxon>
        <taxon>rosids</taxon>
        <taxon>malvids</taxon>
        <taxon>Myrtales</taxon>
        <taxon>Lythraceae</taxon>
        <taxon>Punica</taxon>
    </lineage>
</organism>
<feature type="region of interest" description="Disordered" evidence="1">
    <location>
        <begin position="74"/>
        <end position="104"/>
    </location>
</feature>
<evidence type="ECO:0000256" key="1">
    <source>
        <dbReference type="SAM" id="MobiDB-lite"/>
    </source>
</evidence>
<accession>A0A2I0JL42</accession>
<dbReference type="EMBL" id="PGOL01001544">
    <property type="protein sequence ID" value="PKI56988.1"/>
    <property type="molecule type" value="Genomic_DNA"/>
</dbReference>
<dbReference type="Proteomes" id="UP000233551">
    <property type="component" value="Unassembled WGS sequence"/>
</dbReference>
<dbReference type="AlphaFoldDB" id="A0A2I0JL42"/>
<sequence>MTPTTASYQRNACHGFLLLIFGTLLFPYSPNLIDGAIAQVVLQAVGGHSYVEALLAETVRSLDYVRERTEPGLFELHTPTGTGANSRSNPVGSTNPSPGECRGSRTANAVYVHDSPLYQSTPAATGPFGSPSSAGYLPILGAHLVRASTNFHTGSGYDLCGTSTDGFPGTHRTCSDAPSSH</sequence>
<reference evidence="2 3" key="1">
    <citation type="submission" date="2017-11" db="EMBL/GenBank/DDBJ databases">
        <title>De-novo sequencing of pomegranate (Punica granatum L.) genome.</title>
        <authorList>
            <person name="Akparov Z."/>
            <person name="Amiraslanov A."/>
            <person name="Hajiyeva S."/>
            <person name="Abbasov M."/>
            <person name="Kaur K."/>
            <person name="Hamwieh A."/>
            <person name="Solovyev V."/>
            <person name="Salamov A."/>
            <person name="Braich B."/>
            <person name="Kosarev P."/>
            <person name="Mahmoud A."/>
            <person name="Hajiyev E."/>
            <person name="Babayeva S."/>
            <person name="Izzatullayeva V."/>
            <person name="Mammadov A."/>
            <person name="Mammadov A."/>
            <person name="Sharifova S."/>
            <person name="Ojaghi J."/>
            <person name="Eynullazada K."/>
            <person name="Bayramov B."/>
            <person name="Abdulazimova A."/>
            <person name="Shahmuradov I."/>
        </authorList>
    </citation>
    <scope>NUCLEOTIDE SEQUENCE [LARGE SCALE GENOMIC DNA]</scope>
    <source>
        <strain evidence="3">cv. AG2017</strain>
        <tissue evidence="2">Leaf</tissue>
    </source>
</reference>
<name>A0A2I0JL42_PUNGR</name>
<evidence type="ECO:0000313" key="2">
    <source>
        <dbReference type="EMBL" id="PKI56988.1"/>
    </source>
</evidence>
<feature type="compositionally biased region" description="Polar residues" evidence="1">
    <location>
        <begin position="79"/>
        <end position="97"/>
    </location>
</feature>
<gene>
    <name evidence="2" type="ORF">CRG98_022614</name>
</gene>
<protein>
    <submittedName>
        <fullName evidence="2">Uncharacterized protein</fullName>
    </submittedName>
</protein>
<evidence type="ECO:0000313" key="3">
    <source>
        <dbReference type="Proteomes" id="UP000233551"/>
    </source>
</evidence>
<comment type="caution">
    <text evidence="2">The sequence shown here is derived from an EMBL/GenBank/DDBJ whole genome shotgun (WGS) entry which is preliminary data.</text>
</comment>